<dbReference type="InterPro" id="IPR000209">
    <property type="entry name" value="Peptidase_S8/S53_dom"/>
</dbReference>
<feature type="chain" id="PRO_5040105092" evidence="7">
    <location>
        <begin position="18"/>
        <end position="429"/>
    </location>
</feature>
<dbReference type="Pfam" id="PF00082">
    <property type="entry name" value="Peptidase_S8"/>
    <property type="match status" value="1"/>
</dbReference>
<dbReference type="PROSITE" id="PS00138">
    <property type="entry name" value="SUBTILASE_SER"/>
    <property type="match status" value="1"/>
</dbReference>
<dbReference type="Proteomes" id="UP000789572">
    <property type="component" value="Unassembled WGS sequence"/>
</dbReference>
<keyword evidence="11" id="KW-1185">Reference proteome</keyword>
<feature type="active site" description="Charge relay system" evidence="5">
    <location>
        <position position="372"/>
    </location>
</feature>
<dbReference type="FunFam" id="3.40.50.200:FF:000007">
    <property type="entry name" value="Subtilisin-like serine protease"/>
    <property type="match status" value="1"/>
</dbReference>
<organism evidence="10 11">
    <name type="scientific">Paraglomus occultum</name>
    <dbReference type="NCBI Taxonomy" id="144539"/>
    <lineage>
        <taxon>Eukaryota</taxon>
        <taxon>Fungi</taxon>
        <taxon>Fungi incertae sedis</taxon>
        <taxon>Mucoromycota</taxon>
        <taxon>Glomeromycotina</taxon>
        <taxon>Glomeromycetes</taxon>
        <taxon>Paraglomerales</taxon>
        <taxon>Paraglomeraceae</taxon>
        <taxon>Paraglomus</taxon>
    </lineage>
</organism>
<dbReference type="Gene3D" id="3.40.50.200">
    <property type="entry name" value="Peptidase S8/S53 domain"/>
    <property type="match status" value="1"/>
</dbReference>
<dbReference type="InterPro" id="IPR036852">
    <property type="entry name" value="Peptidase_S8/S53_dom_sf"/>
</dbReference>
<comment type="similarity">
    <text evidence="1 5 6">Belongs to the peptidase S8 family.</text>
</comment>
<name>A0A9N9F173_9GLOM</name>
<dbReference type="GO" id="GO:0005615">
    <property type="term" value="C:extracellular space"/>
    <property type="evidence" value="ECO:0007669"/>
    <property type="project" value="TreeGrafter"/>
</dbReference>
<evidence type="ECO:0000256" key="5">
    <source>
        <dbReference type="PROSITE-ProRule" id="PRU01240"/>
    </source>
</evidence>
<evidence type="ECO:0000256" key="1">
    <source>
        <dbReference type="ARBA" id="ARBA00011073"/>
    </source>
</evidence>
<gene>
    <name evidence="10" type="ORF">POCULU_LOCUS2670</name>
</gene>
<evidence type="ECO:0000313" key="11">
    <source>
        <dbReference type="Proteomes" id="UP000789572"/>
    </source>
</evidence>
<dbReference type="InterPro" id="IPR023828">
    <property type="entry name" value="Peptidase_S8_Ser-AS"/>
</dbReference>
<dbReference type="AlphaFoldDB" id="A0A9N9F173"/>
<dbReference type="CDD" id="cd04077">
    <property type="entry name" value="Peptidases_S8_PCSK9_ProteinaseK_like"/>
    <property type="match status" value="1"/>
</dbReference>
<protein>
    <submittedName>
        <fullName evidence="10">5049_t:CDS:1</fullName>
    </submittedName>
</protein>
<evidence type="ECO:0000259" key="8">
    <source>
        <dbReference type="Pfam" id="PF00082"/>
    </source>
</evidence>
<dbReference type="EMBL" id="CAJVPJ010000259">
    <property type="protein sequence ID" value="CAG8502999.1"/>
    <property type="molecule type" value="Genomic_DNA"/>
</dbReference>
<feature type="domain" description="Peptidase S8/S53" evidence="8">
    <location>
        <begin position="173"/>
        <end position="409"/>
    </location>
</feature>
<keyword evidence="3 5" id="KW-0378">Hydrolase</keyword>
<dbReference type="InterPro" id="IPR034193">
    <property type="entry name" value="PCSK9_ProteinaseK-like"/>
</dbReference>
<evidence type="ECO:0000256" key="6">
    <source>
        <dbReference type="RuleBase" id="RU003355"/>
    </source>
</evidence>
<dbReference type="InterPro" id="IPR050131">
    <property type="entry name" value="Peptidase_S8_subtilisin-like"/>
</dbReference>
<keyword evidence="7" id="KW-0732">Signal</keyword>
<dbReference type="InterPro" id="IPR037045">
    <property type="entry name" value="S8pro/Inhibitor_I9_sf"/>
</dbReference>
<accession>A0A9N9F173</accession>
<keyword evidence="2 5" id="KW-0645">Protease</keyword>
<feature type="active site" description="Charge relay system" evidence="5">
    <location>
        <position position="175"/>
    </location>
</feature>
<evidence type="ECO:0000259" key="9">
    <source>
        <dbReference type="Pfam" id="PF05922"/>
    </source>
</evidence>
<dbReference type="PANTHER" id="PTHR43806:SF11">
    <property type="entry name" value="CEREVISIN-RELATED"/>
    <property type="match status" value="1"/>
</dbReference>
<evidence type="ECO:0000313" key="10">
    <source>
        <dbReference type="EMBL" id="CAG8502999.1"/>
    </source>
</evidence>
<reference evidence="10" key="1">
    <citation type="submission" date="2021-06" db="EMBL/GenBank/DDBJ databases">
        <authorList>
            <person name="Kallberg Y."/>
            <person name="Tangrot J."/>
            <person name="Rosling A."/>
        </authorList>
    </citation>
    <scope>NUCLEOTIDE SEQUENCE</scope>
    <source>
        <strain evidence="10">IA702</strain>
    </source>
</reference>
<dbReference type="PROSITE" id="PS51892">
    <property type="entry name" value="SUBTILASE"/>
    <property type="match status" value="1"/>
</dbReference>
<dbReference type="GO" id="GO:0006508">
    <property type="term" value="P:proteolysis"/>
    <property type="evidence" value="ECO:0007669"/>
    <property type="project" value="UniProtKB-KW"/>
</dbReference>
<dbReference type="InterPro" id="IPR010259">
    <property type="entry name" value="S8pro/Inhibitor_I9"/>
</dbReference>
<feature type="signal peptide" evidence="7">
    <location>
        <begin position="1"/>
        <end position="17"/>
    </location>
</feature>
<dbReference type="OrthoDB" id="206201at2759"/>
<dbReference type="Pfam" id="PF05922">
    <property type="entry name" value="Inhibitor_I9"/>
    <property type="match status" value="1"/>
</dbReference>
<dbReference type="PROSITE" id="PS00136">
    <property type="entry name" value="SUBTILASE_ASP"/>
    <property type="match status" value="1"/>
</dbReference>
<comment type="caution">
    <text evidence="10">The sequence shown here is derived from an EMBL/GenBank/DDBJ whole genome shotgun (WGS) entry which is preliminary data.</text>
</comment>
<dbReference type="InterPro" id="IPR023827">
    <property type="entry name" value="Peptidase_S8_Asp-AS"/>
</dbReference>
<dbReference type="PANTHER" id="PTHR43806">
    <property type="entry name" value="PEPTIDASE S8"/>
    <property type="match status" value="1"/>
</dbReference>
<evidence type="ECO:0000256" key="2">
    <source>
        <dbReference type="ARBA" id="ARBA00022670"/>
    </source>
</evidence>
<dbReference type="InterPro" id="IPR015500">
    <property type="entry name" value="Peptidase_S8_subtilisin-rel"/>
</dbReference>
<dbReference type="Gene3D" id="3.30.70.80">
    <property type="entry name" value="Peptidase S8 propeptide/proteinase inhibitor I9"/>
    <property type="match status" value="1"/>
</dbReference>
<dbReference type="PRINTS" id="PR00723">
    <property type="entry name" value="SUBTILISIN"/>
</dbReference>
<evidence type="ECO:0000256" key="3">
    <source>
        <dbReference type="ARBA" id="ARBA00022801"/>
    </source>
</evidence>
<feature type="active site" description="Charge relay system" evidence="5">
    <location>
        <position position="207"/>
    </location>
</feature>
<keyword evidence="4 5" id="KW-0720">Serine protease</keyword>
<dbReference type="SUPFAM" id="SSF52743">
    <property type="entry name" value="Subtilisin-like"/>
    <property type="match status" value="1"/>
</dbReference>
<dbReference type="GO" id="GO:0004252">
    <property type="term" value="F:serine-type endopeptidase activity"/>
    <property type="evidence" value="ECO:0007669"/>
    <property type="project" value="UniProtKB-UniRule"/>
</dbReference>
<dbReference type="InterPro" id="IPR022398">
    <property type="entry name" value="Peptidase_S8_His-AS"/>
</dbReference>
<sequence length="429" mass="45929">MFKLFFLIALPLSTVLAVPPLSEDKRDNTLAPLISSTNDKIIPDQYIVVFNNNVTSEETIRHYENVNSLMFEEMRLFKQGLISELMSGIKHTYNMDGFRGYAGKFPEYVLNKIRQSDDVAYVERDNQVHTTVVVQPDAPWGLARISHRAHLTLKNARQYVYEATTDESVTAYVIDTGININHIDFGGRAKWGVTIPVGAPNTDDNGHGTHVAGTIAGRQYGVSKKAKVVAVKVLSANGAGPTSDVIKGIEWAVDDHKKAVDVAKRAGKVYKGSVINMSLGGGKSMALDTATNSAVDSGILVVVAAGNEMADACNTSPSRAAKAIAVGATTIEDTRSWFSNFGCCVAIWAPGSFIKSAWIGSLNATNTISGTSMASPHVAGLATYFLALSPSPMTPASLRAKLLAVATNNVLTDLKTCSPNRLAYNDVGS</sequence>
<evidence type="ECO:0000256" key="7">
    <source>
        <dbReference type="SAM" id="SignalP"/>
    </source>
</evidence>
<evidence type="ECO:0000256" key="4">
    <source>
        <dbReference type="ARBA" id="ARBA00022825"/>
    </source>
</evidence>
<proteinExistence type="inferred from homology"/>
<feature type="domain" description="Inhibitor I9" evidence="9">
    <location>
        <begin position="45"/>
        <end position="130"/>
    </location>
</feature>
<dbReference type="PROSITE" id="PS00137">
    <property type="entry name" value="SUBTILASE_HIS"/>
    <property type="match status" value="1"/>
</dbReference>